<organism evidence="1 2">
    <name type="scientific">Oryzomonas japonica</name>
    <dbReference type="NCBI Taxonomy" id="2603858"/>
    <lineage>
        <taxon>Bacteria</taxon>
        <taxon>Pseudomonadati</taxon>
        <taxon>Thermodesulfobacteriota</taxon>
        <taxon>Desulfuromonadia</taxon>
        <taxon>Geobacterales</taxon>
        <taxon>Geobacteraceae</taxon>
        <taxon>Oryzomonas</taxon>
    </lineage>
</organism>
<reference evidence="1 2" key="1">
    <citation type="submission" date="2019-09" db="EMBL/GenBank/DDBJ databases">
        <title>Geobacter sp. Red96, a novel strain isolated from paddy soil.</title>
        <authorList>
            <person name="Xu Z."/>
            <person name="Masuda Y."/>
            <person name="Itoh H."/>
            <person name="Senoo K."/>
        </authorList>
    </citation>
    <scope>NUCLEOTIDE SEQUENCE [LARGE SCALE GENOMIC DNA]</scope>
    <source>
        <strain evidence="1 2">Red96</strain>
    </source>
</reference>
<protein>
    <submittedName>
        <fullName evidence="1">DUF1847 domain-containing protein</fullName>
    </submittedName>
</protein>
<dbReference type="RefSeq" id="WP_151129584.1">
    <property type="nucleotide sequence ID" value="NZ_VZQZ01000011.1"/>
</dbReference>
<evidence type="ECO:0000313" key="1">
    <source>
        <dbReference type="EMBL" id="KAB0663895.1"/>
    </source>
</evidence>
<name>A0A7J4ZMR1_9BACT</name>
<keyword evidence="2" id="KW-1185">Reference proteome</keyword>
<proteinExistence type="predicted"/>
<dbReference type="InterPro" id="IPR014997">
    <property type="entry name" value="DUF1847"/>
</dbReference>
<dbReference type="Proteomes" id="UP000420562">
    <property type="component" value="Unassembled WGS sequence"/>
</dbReference>
<evidence type="ECO:0000313" key="2">
    <source>
        <dbReference type="Proteomes" id="UP000420562"/>
    </source>
</evidence>
<dbReference type="Pfam" id="PF08901">
    <property type="entry name" value="DUF1847"/>
    <property type="match status" value="1"/>
</dbReference>
<sequence length="218" mass="24227">MAKKKNVLTCGDCATINCNSRTSVFPAFCLTEAEDKQEIEEVNRIYREDPLVSKISNAAAEVEGTYYGRLTRVEEVAAFARRIKAKKVGIATCVGLINETKNFIKFLDAQGIQSYTVACKVGSVDKTELGIPEEFKINKGQHESACNPVLQARILAREKTDLNIIVGLCVGHDSMFIKYSEAPVTYLVVKDRVLAHNPVGALYTSHSYYKRLADKRDL</sequence>
<comment type="caution">
    <text evidence="1">The sequence shown here is derived from an EMBL/GenBank/DDBJ whole genome shotgun (WGS) entry which is preliminary data.</text>
</comment>
<dbReference type="AlphaFoldDB" id="A0A7J4ZMR1"/>
<accession>A0A7J4ZMR1</accession>
<dbReference type="EMBL" id="VZQZ01000011">
    <property type="protein sequence ID" value="KAB0663895.1"/>
    <property type="molecule type" value="Genomic_DNA"/>
</dbReference>
<gene>
    <name evidence="1" type="ORF">F6V25_15850</name>
</gene>